<protein>
    <submittedName>
        <fullName evidence="1">Uncharacterized protein</fullName>
    </submittedName>
</protein>
<evidence type="ECO:0000313" key="1">
    <source>
        <dbReference type="EMBL" id="SDL79010.1"/>
    </source>
</evidence>
<name>A0A1G9MXL9_9GAMM</name>
<reference evidence="1 2" key="1">
    <citation type="submission" date="2016-10" db="EMBL/GenBank/DDBJ databases">
        <authorList>
            <person name="de Groot N.N."/>
        </authorList>
    </citation>
    <scope>NUCLEOTIDE SEQUENCE [LARGE SCALE GENOMIC DNA]</scope>
    <source>
        <strain evidence="1 2">DSM 14789</strain>
    </source>
</reference>
<keyword evidence="2" id="KW-1185">Reference proteome</keyword>
<dbReference type="OrthoDB" id="7565870at2"/>
<organism evidence="1 2">
    <name type="scientific">Modicisalibacter muralis</name>
    <dbReference type="NCBI Taxonomy" id="119000"/>
    <lineage>
        <taxon>Bacteria</taxon>
        <taxon>Pseudomonadati</taxon>
        <taxon>Pseudomonadota</taxon>
        <taxon>Gammaproteobacteria</taxon>
        <taxon>Oceanospirillales</taxon>
        <taxon>Halomonadaceae</taxon>
        <taxon>Modicisalibacter</taxon>
    </lineage>
</organism>
<proteinExistence type="predicted"/>
<dbReference type="EMBL" id="FNGI01000007">
    <property type="protein sequence ID" value="SDL79010.1"/>
    <property type="molecule type" value="Genomic_DNA"/>
</dbReference>
<accession>A0A1G9MXL9</accession>
<dbReference type="STRING" id="119000.SAMN05661010_02562"/>
<sequence>MTRYAENTSVSSERSRAEIEQTLARYGADGFMYGWDGGTAVLAFQMHGRRIRFDLTMPDRNSDEYTLTETGRERAPAQAAKAWEQACRQRWRALALVIKAKLEAVESGITMFEEEFLAHIVLPGGNTVGNWMLPQVERSYQSGQMPPLLPGPNDKR</sequence>
<dbReference type="AlphaFoldDB" id="A0A1G9MXL9"/>
<dbReference type="RefSeq" id="WP_089729160.1">
    <property type="nucleotide sequence ID" value="NZ_FNGI01000007.1"/>
</dbReference>
<gene>
    <name evidence="1" type="ORF">SAMN05661010_02562</name>
</gene>
<dbReference type="Proteomes" id="UP000198654">
    <property type="component" value="Unassembled WGS sequence"/>
</dbReference>
<evidence type="ECO:0000313" key="2">
    <source>
        <dbReference type="Proteomes" id="UP000198654"/>
    </source>
</evidence>